<sequence>MRLAVAALLAAAAACCSAGEAKTADYRSPDGKIALRLDLRDARRVAYALTVEGANHAGTADLVAGDPEIIEDGELNYVPARQFIDARDCWVNIKVAEGDKWVVLAEHACPFALPDDGLLLRRSD</sequence>
<evidence type="ECO:0000313" key="3">
    <source>
        <dbReference type="Proteomes" id="UP000030518"/>
    </source>
</evidence>
<dbReference type="EMBL" id="JRKJ01000004">
    <property type="protein sequence ID" value="KGQ20027.1"/>
    <property type="molecule type" value="Genomic_DNA"/>
</dbReference>
<dbReference type="RefSeq" id="WP_152599881.1">
    <property type="nucleotide sequence ID" value="NZ_JRKJ01000004.1"/>
</dbReference>
<protein>
    <recommendedName>
        <fullName evidence="4">Lipoprotein</fullName>
    </recommendedName>
</protein>
<dbReference type="Proteomes" id="UP000030518">
    <property type="component" value="Unassembled WGS sequence"/>
</dbReference>
<organism evidence="2 3">
    <name type="scientific">Lysobacter dokdonensis DS-58</name>
    <dbReference type="NCBI Taxonomy" id="1300345"/>
    <lineage>
        <taxon>Bacteria</taxon>
        <taxon>Pseudomonadati</taxon>
        <taxon>Pseudomonadota</taxon>
        <taxon>Gammaproteobacteria</taxon>
        <taxon>Lysobacterales</taxon>
        <taxon>Lysobacteraceae</taxon>
        <taxon>Noviluteimonas</taxon>
    </lineage>
</organism>
<dbReference type="PATRIC" id="fig|1300345.3.peg.774"/>
<evidence type="ECO:0008006" key="4">
    <source>
        <dbReference type="Google" id="ProtNLM"/>
    </source>
</evidence>
<name>A0A0A2WMR9_9GAMM</name>
<proteinExistence type="predicted"/>
<feature type="signal peptide" evidence="1">
    <location>
        <begin position="1"/>
        <end position="18"/>
    </location>
</feature>
<reference evidence="2 3" key="1">
    <citation type="submission" date="2014-09" db="EMBL/GenBank/DDBJ databases">
        <title>Genome sequences of Lysobacter dokdonensis DS-58.</title>
        <authorList>
            <person name="Kim J.F."/>
            <person name="Kwak M.-J."/>
        </authorList>
    </citation>
    <scope>NUCLEOTIDE SEQUENCE [LARGE SCALE GENOMIC DNA]</scope>
    <source>
        <strain evidence="2 3">DS-58</strain>
    </source>
</reference>
<evidence type="ECO:0000313" key="2">
    <source>
        <dbReference type="EMBL" id="KGQ20027.1"/>
    </source>
</evidence>
<evidence type="ECO:0000256" key="1">
    <source>
        <dbReference type="SAM" id="SignalP"/>
    </source>
</evidence>
<dbReference type="PROSITE" id="PS51257">
    <property type="entry name" value="PROKAR_LIPOPROTEIN"/>
    <property type="match status" value="1"/>
</dbReference>
<feature type="chain" id="PRO_5001996421" description="Lipoprotein" evidence="1">
    <location>
        <begin position="19"/>
        <end position="124"/>
    </location>
</feature>
<dbReference type="AlphaFoldDB" id="A0A0A2WMR9"/>
<accession>A0A0A2WMR9</accession>
<gene>
    <name evidence="2" type="ORF">LF41_2194</name>
</gene>
<keyword evidence="3" id="KW-1185">Reference proteome</keyword>
<keyword evidence="1" id="KW-0732">Signal</keyword>
<dbReference type="STRING" id="1300345.LF41_2194"/>
<comment type="caution">
    <text evidence="2">The sequence shown here is derived from an EMBL/GenBank/DDBJ whole genome shotgun (WGS) entry which is preliminary data.</text>
</comment>